<dbReference type="PANTHER" id="PTHR46825:SF9">
    <property type="entry name" value="BETA-LACTAMASE-RELATED DOMAIN-CONTAINING PROTEIN"/>
    <property type="match status" value="1"/>
</dbReference>
<keyword evidence="6" id="KW-1185">Reference proteome</keyword>
<dbReference type="Pfam" id="PF00144">
    <property type="entry name" value="Beta-lactamase"/>
    <property type="match status" value="1"/>
</dbReference>
<accession>A0A2J6SCC8</accession>
<feature type="domain" description="Beta-lactamase-related" evidence="3">
    <location>
        <begin position="50"/>
        <end position="372"/>
    </location>
</feature>
<organism evidence="5 6">
    <name type="scientific">Hyaloscypha variabilis (strain UAMH 11265 / GT02V1 / F)</name>
    <name type="common">Meliniomyces variabilis</name>
    <dbReference type="NCBI Taxonomy" id="1149755"/>
    <lineage>
        <taxon>Eukaryota</taxon>
        <taxon>Fungi</taxon>
        <taxon>Dikarya</taxon>
        <taxon>Ascomycota</taxon>
        <taxon>Pezizomycotina</taxon>
        <taxon>Leotiomycetes</taxon>
        <taxon>Helotiales</taxon>
        <taxon>Hyaloscyphaceae</taxon>
        <taxon>Hyaloscypha</taxon>
        <taxon>Hyaloscypha variabilis</taxon>
    </lineage>
</organism>
<dbReference type="InterPro" id="IPR050491">
    <property type="entry name" value="AmpC-like"/>
</dbReference>
<evidence type="ECO:0000313" key="5">
    <source>
        <dbReference type="EMBL" id="PMD48416.1"/>
    </source>
</evidence>
<comment type="similarity">
    <text evidence="1">Belongs to the peptidase S12 family.</text>
</comment>
<dbReference type="STRING" id="1149755.A0A2J6SCC8"/>
<dbReference type="InterPro" id="IPR012338">
    <property type="entry name" value="Beta-lactam/transpept-like"/>
</dbReference>
<dbReference type="AlphaFoldDB" id="A0A2J6SCC8"/>
<feature type="chain" id="PRO_5014435747" evidence="2">
    <location>
        <begin position="22"/>
        <end position="530"/>
    </location>
</feature>
<evidence type="ECO:0000313" key="6">
    <source>
        <dbReference type="Proteomes" id="UP000235786"/>
    </source>
</evidence>
<evidence type="ECO:0000259" key="4">
    <source>
        <dbReference type="Pfam" id="PF11954"/>
    </source>
</evidence>
<protein>
    <submittedName>
        <fullName evidence="5">Putative penicillin-binding protein</fullName>
    </submittedName>
</protein>
<evidence type="ECO:0000256" key="2">
    <source>
        <dbReference type="SAM" id="SignalP"/>
    </source>
</evidence>
<keyword evidence="2" id="KW-0732">Signal</keyword>
<reference evidence="5 6" key="1">
    <citation type="submission" date="2016-04" db="EMBL/GenBank/DDBJ databases">
        <title>A degradative enzymes factory behind the ericoid mycorrhizal symbiosis.</title>
        <authorList>
            <consortium name="DOE Joint Genome Institute"/>
            <person name="Martino E."/>
            <person name="Morin E."/>
            <person name="Grelet G."/>
            <person name="Kuo A."/>
            <person name="Kohler A."/>
            <person name="Daghino S."/>
            <person name="Barry K."/>
            <person name="Choi C."/>
            <person name="Cichocki N."/>
            <person name="Clum A."/>
            <person name="Copeland A."/>
            <person name="Hainaut M."/>
            <person name="Haridas S."/>
            <person name="Labutti K."/>
            <person name="Lindquist E."/>
            <person name="Lipzen A."/>
            <person name="Khouja H.-R."/>
            <person name="Murat C."/>
            <person name="Ohm R."/>
            <person name="Olson A."/>
            <person name="Spatafora J."/>
            <person name="Veneault-Fourrey C."/>
            <person name="Henrissat B."/>
            <person name="Grigoriev I."/>
            <person name="Martin F."/>
            <person name="Perotto S."/>
        </authorList>
    </citation>
    <scope>NUCLEOTIDE SEQUENCE [LARGE SCALE GENOMIC DNA]</scope>
    <source>
        <strain evidence="5 6">F</strain>
    </source>
</reference>
<dbReference type="SUPFAM" id="SSF56601">
    <property type="entry name" value="beta-lactamase/transpeptidase-like"/>
    <property type="match status" value="1"/>
</dbReference>
<evidence type="ECO:0000256" key="1">
    <source>
        <dbReference type="ARBA" id="ARBA00038215"/>
    </source>
</evidence>
<evidence type="ECO:0000259" key="3">
    <source>
        <dbReference type="Pfam" id="PF00144"/>
    </source>
</evidence>
<dbReference type="Proteomes" id="UP000235786">
    <property type="component" value="Unassembled WGS sequence"/>
</dbReference>
<dbReference type="Gene3D" id="2.40.128.600">
    <property type="match status" value="1"/>
</dbReference>
<dbReference type="OrthoDB" id="5946976at2759"/>
<dbReference type="InterPro" id="IPR021860">
    <property type="entry name" value="Peptidase_S12_Pab87-rel_C"/>
</dbReference>
<dbReference type="InterPro" id="IPR001466">
    <property type="entry name" value="Beta-lactam-related"/>
</dbReference>
<dbReference type="Gene3D" id="3.40.710.10">
    <property type="entry name" value="DD-peptidase/beta-lactamase superfamily"/>
    <property type="match status" value="1"/>
</dbReference>
<feature type="domain" description="Peptidase S12 Pab87-related C-terminal" evidence="4">
    <location>
        <begin position="424"/>
        <end position="528"/>
    </location>
</feature>
<name>A0A2J6SCC8_HYAVF</name>
<gene>
    <name evidence="5" type="ORF">L207DRAFT_505445</name>
</gene>
<proteinExistence type="inferred from homology"/>
<dbReference type="Pfam" id="PF11954">
    <property type="entry name" value="DUF3471"/>
    <property type="match status" value="1"/>
</dbReference>
<dbReference type="EMBL" id="KZ613937">
    <property type="protein sequence ID" value="PMD48416.1"/>
    <property type="molecule type" value="Genomic_DNA"/>
</dbReference>
<sequence length="530" mass="59137">MLLLKLSSLLPFLQTPSSSSAAEQKVLKDGKASPLNSKFERLVYENLDLWKVPGVAVGVVDGDSQWSQGYGIATYPDTKVTPSTLYYTGSTTKAFTAAAMSLLVDDNANYSNVQWETPIIKLIPEDFMLSDEWATNHMTIEDALSHRSGLPRHDYSYGGNYEGKTPSLQAAVRAIRYLPLTAQPRTKFQYCNIMYGVASHIIQTLTGKWLGDVLRERIWEPLGMKATFFSSDDAAKAPEHLAQGYVYYKEKFQPVREMDLTCVSGAGSVVSNVYDYSKWLKSLLSTSGPISKAGHKALRTPRIFEDGGDLPTPFTGPQAYAFGWSTGVYQGYEFFEHSGGMIAFGTDLIFFPALNYGLVAFANTAVTSNFLEQALLWHLVDERLNIPEEKRFDWNKKNKERLQKANDKYENTWKEVYPNIPNPPLPTSIPLQNYTGTYFHPAYNNITLEIKNSVLYANRSDATLKLEFNLEHVSGDYFMAYADSTEAPGTAFKVAAPAEFKVGPEGISKKFGLAAEPAMGPNGRIWFERV</sequence>
<dbReference type="PANTHER" id="PTHR46825">
    <property type="entry name" value="D-ALANYL-D-ALANINE-CARBOXYPEPTIDASE/ENDOPEPTIDASE AMPH"/>
    <property type="match status" value="1"/>
</dbReference>
<feature type="signal peptide" evidence="2">
    <location>
        <begin position="1"/>
        <end position="21"/>
    </location>
</feature>